<dbReference type="Proteomes" id="UP000051412">
    <property type="component" value="Unassembled WGS sequence"/>
</dbReference>
<proteinExistence type="predicted"/>
<protein>
    <submittedName>
        <fullName evidence="1">Uncharacterized protein</fullName>
    </submittedName>
</protein>
<gene>
    <name evidence="1" type="ORF">FD32_GL000201</name>
</gene>
<dbReference type="STRING" id="1423782.FD32_GL000201"/>
<dbReference type="RefSeq" id="WP_053003025.1">
    <property type="nucleotide sequence ID" value="NZ_AZGM01000071.1"/>
</dbReference>
<dbReference type="AlphaFoldDB" id="A0A0R1XFX9"/>
<name>A0A0R1XFX9_9LACO</name>
<keyword evidence="2" id="KW-1185">Reference proteome</keyword>
<sequence>MVNIKDAKVQLKATGGSQWREKYPAETDIFKAGHGDVFINGQDIAGFAAVIVGSEPTYQKIAGTWQHPVEDNIPDASFLYQEDFEAMGQTSRYSSFPFFFSNLTQVIKATTKRFDADNRKAVKIVDPYNQIEVYGT</sequence>
<evidence type="ECO:0000313" key="1">
    <source>
        <dbReference type="EMBL" id="KRM26873.1"/>
    </source>
</evidence>
<comment type="caution">
    <text evidence="1">The sequence shown here is derived from an EMBL/GenBank/DDBJ whole genome shotgun (WGS) entry which is preliminary data.</text>
</comment>
<dbReference type="PATRIC" id="fig|1423782.4.peg.203"/>
<dbReference type="OrthoDB" id="9796381at2"/>
<organism evidence="1 2">
    <name type="scientific">Limosilactobacillus panis DSM 6035</name>
    <dbReference type="NCBI Taxonomy" id="1423782"/>
    <lineage>
        <taxon>Bacteria</taxon>
        <taxon>Bacillati</taxon>
        <taxon>Bacillota</taxon>
        <taxon>Bacilli</taxon>
        <taxon>Lactobacillales</taxon>
        <taxon>Lactobacillaceae</taxon>
        <taxon>Limosilactobacillus</taxon>
    </lineage>
</organism>
<dbReference type="EMBL" id="AZGM01000071">
    <property type="protein sequence ID" value="KRM26873.1"/>
    <property type="molecule type" value="Genomic_DNA"/>
</dbReference>
<evidence type="ECO:0000313" key="2">
    <source>
        <dbReference type="Proteomes" id="UP000051412"/>
    </source>
</evidence>
<reference evidence="1 2" key="1">
    <citation type="journal article" date="2015" name="Genome Announc.">
        <title>Expanding the biotechnology potential of lactobacilli through comparative genomics of 213 strains and associated genera.</title>
        <authorList>
            <person name="Sun Z."/>
            <person name="Harris H.M."/>
            <person name="McCann A."/>
            <person name="Guo C."/>
            <person name="Argimon S."/>
            <person name="Zhang W."/>
            <person name="Yang X."/>
            <person name="Jeffery I.B."/>
            <person name="Cooney J.C."/>
            <person name="Kagawa T.F."/>
            <person name="Liu W."/>
            <person name="Song Y."/>
            <person name="Salvetti E."/>
            <person name="Wrobel A."/>
            <person name="Rasinkangas P."/>
            <person name="Parkhill J."/>
            <person name="Rea M.C."/>
            <person name="O'Sullivan O."/>
            <person name="Ritari J."/>
            <person name="Douillard F.P."/>
            <person name="Paul Ross R."/>
            <person name="Yang R."/>
            <person name="Briner A.E."/>
            <person name="Felis G.E."/>
            <person name="de Vos W.M."/>
            <person name="Barrangou R."/>
            <person name="Klaenhammer T.R."/>
            <person name="Caufield P.W."/>
            <person name="Cui Y."/>
            <person name="Zhang H."/>
            <person name="O'Toole P.W."/>
        </authorList>
    </citation>
    <scope>NUCLEOTIDE SEQUENCE [LARGE SCALE GENOMIC DNA]</scope>
    <source>
        <strain evidence="1 2">DSM 6035</strain>
    </source>
</reference>
<dbReference type="Gene3D" id="3.40.630.30">
    <property type="match status" value="1"/>
</dbReference>
<accession>A0A0R1XFX9</accession>